<organism evidence="8 9">
    <name type="scientific">Vogesella fluminis</name>
    <dbReference type="NCBI Taxonomy" id="1069161"/>
    <lineage>
        <taxon>Bacteria</taxon>
        <taxon>Pseudomonadati</taxon>
        <taxon>Pseudomonadota</taxon>
        <taxon>Betaproteobacteria</taxon>
        <taxon>Neisseriales</taxon>
        <taxon>Chromobacteriaceae</taxon>
        <taxon>Vogesella</taxon>
    </lineage>
</organism>
<evidence type="ECO:0000313" key="8">
    <source>
        <dbReference type="EMBL" id="GHD73776.1"/>
    </source>
</evidence>
<reference evidence="9" key="1">
    <citation type="journal article" date="2019" name="Int. J. Syst. Evol. Microbiol.">
        <title>The Global Catalogue of Microorganisms (GCM) 10K type strain sequencing project: providing services to taxonomists for standard genome sequencing and annotation.</title>
        <authorList>
            <consortium name="The Broad Institute Genomics Platform"/>
            <consortium name="The Broad Institute Genome Sequencing Center for Infectious Disease"/>
            <person name="Wu L."/>
            <person name="Ma J."/>
        </authorList>
    </citation>
    <scope>NUCLEOTIDE SEQUENCE [LARGE SCALE GENOMIC DNA]</scope>
    <source>
        <strain evidence="9">KCTC 23713</strain>
    </source>
</reference>
<keyword evidence="9" id="KW-1185">Reference proteome</keyword>
<dbReference type="InterPro" id="IPR015590">
    <property type="entry name" value="Aldehyde_DH_dom"/>
</dbReference>
<dbReference type="InterPro" id="IPR029510">
    <property type="entry name" value="Ald_DH_CS_GLU"/>
</dbReference>
<dbReference type="Proteomes" id="UP000662678">
    <property type="component" value="Unassembled WGS sequence"/>
</dbReference>
<dbReference type="InterPro" id="IPR016160">
    <property type="entry name" value="Ald_DH_CS_CYS"/>
</dbReference>
<dbReference type="PROSITE" id="PS00070">
    <property type="entry name" value="ALDEHYDE_DEHYDR_CYS"/>
    <property type="match status" value="1"/>
</dbReference>
<evidence type="ECO:0000256" key="5">
    <source>
        <dbReference type="PROSITE-ProRule" id="PRU10007"/>
    </source>
</evidence>
<dbReference type="RefSeq" id="WP_189352468.1">
    <property type="nucleotide sequence ID" value="NZ_BMYP01000008.1"/>
</dbReference>
<accession>A0ABQ3H751</accession>
<dbReference type="PANTHER" id="PTHR43860">
    <property type="entry name" value="BETAINE ALDEHYDE DEHYDROGENASE"/>
    <property type="match status" value="1"/>
</dbReference>
<dbReference type="InterPro" id="IPR016161">
    <property type="entry name" value="Ald_DH/histidinol_DH"/>
</dbReference>
<comment type="pathway">
    <text evidence="4">Amine and polyamine biosynthesis; betaine biosynthesis via choline pathway; betaine from betaine aldehyde: step 1/1.</text>
</comment>
<evidence type="ECO:0000313" key="9">
    <source>
        <dbReference type="Proteomes" id="UP000662678"/>
    </source>
</evidence>
<dbReference type="Gene3D" id="3.40.309.10">
    <property type="entry name" value="Aldehyde Dehydrogenase, Chain A, domain 2"/>
    <property type="match status" value="1"/>
</dbReference>
<comment type="caution">
    <text evidence="8">The sequence shown here is derived from an EMBL/GenBank/DDBJ whole genome shotgun (WGS) entry which is preliminary data.</text>
</comment>
<sequence>MDIKHNYIDGHWQAALGGTTREVINPANGELIGIVTDSKQEDTRAAIAAARAAFYERGDWQRMAGPKRADLLLRVAAAIEARADELARLDTLDNGKPLREARCDVDDAVACFRYYAGLITKPQGGVYEVGDGFGPMHAYAMHEPIGVCALITPWNYPLLMATWKLAPALAAGNCVVFKPSELTPLSAVALFEIFDAVGLPPGTANLVLGNGPDAGYELAQSHDVDMITFTGSTRTGQAIASAAVGNLKKVGLELGGKSPNIVFADADLEGAVEWAMIGVFFNQGEVCSAGSRLLIEESIKDRFVARLAERANAMTIGNGLADPDMGAIVSAAQLGKILGHIARAKAQGARLVCGGERYTEGECGKGYFVRPTIFDGCHRDMDIVREEVFGPVLAVQTFRTEAEAIAMANDTPYGLAGGVFTTDGARALRVVREIRAGVTWINCYNPTFNEAPWGGYKMSGYGRDLGVNGLQEYQQIKQININLQPGTVGWYQ</sequence>
<dbReference type="EMBL" id="BMYP01000008">
    <property type="protein sequence ID" value="GHD73776.1"/>
    <property type="molecule type" value="Genomic_DNA"/>
</dbReference>
<feature type="domain" description="Aldehyde dehydrogenase" evidence="7">
    <location>
        <begin position="19"/>
        <end position="479"/>
    </location>
</feature>
<evidence type="ECO:0000256" key="1">
    <source>
        <dbReference type="ARBA" id="ARBA00009986"/>
    </source>
</evidence>
<dbReference type="PANTHER" id="PTHR43860:SF2">
    <property type="entry name" value="BETAINE ALDEHYDE DEHYDROGENASE-RELATED"/>
    <property type="match status" value="1"/>
</dbReference>
<comment type="similarity">
    <text evidence="1 6">Belongs to the aldehyde dehydrogenase family.</text>
</comment>
<gene>
    <name evidence="8" type="primary">gbsA</name>
    <name evidence="8" type="ORF">GCM10011419_09110</name>
</gene>
<keyword evidence="2 6" id="KW-0560">Oxidoreductase</keyword>
<evidence type="ECO:0000259" key="7">
    <source>
        <dbReference type="Pfam" id="PF00171"/>
    </source>
</evidence>
<name>A0ABQ3H751_9NEIS</name>
<dbReference type="Pfam" id="PF00171">
    <property type="entry name" value="Aldedh"/>
    <property type="match status" value="1"/>
</dbReference>
<keyword evidence="3" id="KW-0520">NAD</keyword>
<feature type="active site" evidence="5">
    <location>
        <position position="253"/>
    </location>
</feature>
<dbReference type="InterPro" id="IPR016163">
    <property type="entry name" value="Ald_DH_C"/>
</dbReference>
<dbReference type="PROSITE" id="PS00687">
    <property type="entry name" value="ALDEHYDE_DEHYDR_GLU"/>
    <property type="match status" value="1"/>
</dbReference>
<dbReference type="Gene3D" id="3.40.605.10">
    <property type="entry name" value="Aldehyde Dehydrogenase, Chain A, domain 1"/>
    <property type="match status" value="1"/>
</dbReference>
<dbReference type="InterPro" id="IPR016162">
    <property type="entry name" value="Ald_DH_N"/>
</dbReference>
<evidence type="ECO:0000256" key="2">
    <source>
        <dbReference type="ARBA" id="ARBA00023002"/>
    </source>
</evidence>
<proteinExistence type="inferred from homology"/>
<evidence type="ECO:0000256" key="6">
    <source>
        <dbReference type="RuleBase" id="RU003345"/>
    </source>
</evidence>
<dbReference type="SUPFAM" id="SSF53720">
    <property type="entry name" value="ALDH-like"/>
    <property type="match status" value="1"/>
</dbReference>
<evidence type="ECO:0000256" key="4">
    <source>
        <dbReference type="ARBA" id="ARBA00037921"/>
    </source>
</evidence>
<evidence type="ECO:0000256" key="3">
    <source>
        <dbReference type="ARBA" id="ARBA00023027"/>
    </source>
</evidence>
<protein>
    <submittedName>
        <fullName evidence="8">Betaine-aldehyde dehydrogenase</fullName>
    </submittedName>
</protein>